<dbReference type="AlphaFoldDB" id="E6QS87"/>
<comment type="caution">
    <text evidence="1">The sequence shown here is derived from an EMBL/GenBank/DDBJ whole genome shotgun (WGS) entry which is preliminary data.</text>
</comment>
<dbReference type="EMBL" id="CABR01000069">
    <property type="protein sequence ID" value="CBI10109.1"/>
    <property type="molecule type" value="Genomic_DNA"/>
</dbReference>
<reference evidence="1" key="1">
    <citation type="submission" date="2009-10" db="EMBL/GenBank/DDBJ databases">
        <title>Diversity of trophic interactions inside an arsenic-rich microbial ecosystem.</title>
        <authorList>
            <person name="Bertin P.N."/>
            <person name="Heinrich-Salmeron A."/>
            <person name="Pelletier E."/>
            <person name="Goulhen-Chollet F."/>
            <person name="Arsene-Ploetze F."/>
            <person name="Gallien S."/>
            <person name="Calteau A."/>
            <person name="Vallenet D."/>
            <person name="Casiot C."/>
            <person name="Chane-Woon-Ming B."/>
            <person name="Giloteaux L."/>
            <person name="Barakat M."/>
            <person name="Bonnefoy V."/>
            <person name="Bruneel O."/>
            <person name="Chandler M."/>
            <person name="Cleiss J."/>
            <person name="Duran R."/>
            <person name="Elbaz-Poulichet F."/>
            <person name="Fonknechten N."/>
            <person name="Lauga B."/>
            <person name="Mornico D."/>
            <person name="Ortet P."/>
            <person name="Schaeffer C."/>
            <person name="Siguier P."/>
            <person name="Alexander Thil Smith A."/>
            <person name="Van Dorsselaer A."/>
            <person name="Weissenbach J."/>
            <person name="Medigue C."/>
            <person name="Le Paslier D."/>
        </authorList>
    </citation>
    <scope>NUCLEOTIDE SEQUENCE</scope>
</reference>
<organism evidence="1">
    <name type="scientific">mine drainage metagenome</name>
    <dbReference type="NCBI Taxonomy" id="410659"/>
    <lineage>
        <taxon>unclassified sequences</taxon>
        <taxon>metagenomes</taxon>
        <taxon>ecological metagenomes</taxon>
    </lineage>
</organism>
<protein>
    <submittedName>
        <fullName evidence="1">Uncharacterized protein</fullName>
    </submittedName>
</protein>
<proteinExistence type="predicted"/>
<evidence type="ECO:0000313" key="1">
    <source>
        <dbReference type="EMBL" id="CBI10109.1"/>
    </source>
</evidence>
<accession>E6QS87</accession>
<gene>
    <name evidence="1" type="ORF">CARN7_0870</name>
</gene>
<sequence>MSQILALLQVFIPSDFSTRIALMERVKRSGFFIAIPFAAWKGYPDQ</sequence>
<name>E6QS87_9ZZZZ</name>